<keyword evidence="1" id="KW-0812">Transmembrane</keyword>
<dbReference type="RefSeq" id="WP_087437928.1">
    <property type="nucleotide sequence ID" value="NZ_CP021416.1"/>
</dbReference>
<dbReference type="EC" id="4.1.1.112" evidence="3"/>
<evidence type="ECO:0000313" key="5">
    <source>
        <dbReference type="Proteomes" id="UP000217349"/>
    </source>
</evidence>
<protein>
    <submittedName>
        <fullName evidence="3">Oxaloacetate decarboxylase alpha chain</fullName>
        <ecNumber evidence="3">4.1.1.112</ecNumber>
    </submittedName>
</protein>
<dbReference type="AlphaFoldDB" id="A0A1Y0HKY8"/>
<reference evidence="2" key="4">
    <citation type="journal article" date="2018" name="FEMS Microbiol. Ecol.">
        <title>Coexistence of two distinct Sulfurospirillum populations respiring tetrachloroethene-genomic and kinetic considerations. .</title>
        <authorList>
            <person name="Buttet G.F."/>
            <person name="Murray A.M."/>
            <person name="Goris T."/>
            <person name="Burion M."/>
            <person name="Jin B."/>
            <person name="Rolle M."/>
            <person name="Holliger C."/>
            <person name="Maillard J."/>
        </authorList>
    </citation>
    <scope>NUCLEOTIDE SEQUENCE</scope>
    <source>
        <strain evidence="2">SL2-1</strain>
    </source>
</reference>
<gene>
    <name evidence="2" type="ORF">Sdiek1_0725</name>
    <name evidence="3" type="ORF">SJPD1_0721</name>
</gene>
<evidence type="ECO:0000256" key="1">
    <source>
        <dbReference type="SAM" id="Phobius"/>
    </source>
</evidence>
<evidence type="ECO:0000313" key="4">
    <source>
        <dbReference type="Proteomes" id="UP000196005"/>
    </source>
</evidence>
<keyword evidence="3" id="KW-0456">Lyase</keyword>
<feature type="transmembrane region" description="Helical" evidence="1">
    <location>
        <begin position="12"/>
        <end position="33"/>
    </location>
</feature>
<sequence>MEVNLYVESLRFLVLTQSTYFVLLAILTVMFNVQVKIIMKYFPMENESIHMSNSTEELLQKDNFTVVAAIAASIKS</sequence>
<evidence type="ECO:0000313" key="3">
    <source>
        <dbReference type="EMBL" id="ATB68835.1"/>
    </source>
</evidence>
<dbReference type="Proteomes" id="UP000196005">
    <property type="component" value="Chromosome"/>
</dbReference>
<dbReference type="EMBL" id="CP023275">
    <property type="protein sequence ID" value="ATB68835.1"/>
    <property type="molecule type" value="Genomic_DNA"/>
</dbReference>
<accession>A0A290HBN3</accession>
<keyword evidence="1" id="KW-0472">Membrane</keyword>
<reference evidence="3" key="3">
    <citation type="submission" date="2017-09" db="EMBL/GenBank/DDBJ databases">
        <authorList>
            <person name="Goris T."/>
        </authorList>
    </citation>
    <scope>NUCLEOTIDE SEQUENCE</scope>
    <source>
        <strain evidence="3">JPD-1</strain>
    </source>
</reference>
<dbReference type="KEGG" id="suls:Sdiek1_0725"/>
<dbReference type="KEGG" id="sulj:SJPD1_0721"/>
<dbReference type="OrthoDB" id="5344433at2"/>
<reference evidence="3" key="5">
    <citation type="journal article" date="2020" name="MicrobiologyOpen">
        <title>Tetrachloroethene respiration in Sulfurospirillum species is regulated by a two-component system as unraveled by comparative genomics, transcriptomics, and regulator binding studies.</title>
        <authorList>
            <person name="Esken J."/>
            <person name="Goris T."/>
            <person name="Gadkari J."/>
            <person name="Bischler T."/>
            <person name="Forstner K.U."/>
            <person name="Sharma C.M."/>
            <person name="Diekert G."/>
            <person name="Schubert T."/>
        </authorList>
    </citation>
    <scope>NUCLEOTIDE SEQUENCE</scope>
    <source>
        <strain evidence="3">JPD-1</strain>
    </source>
</reference>
<keyword evidence="1" id="KW-1133">Transmembrane helix</keyword>
<keyword evidence="4" id="KW-1185">Reference proteome</keyword>
<organism evidence="2 4">
    <name type="scientific">Sulfurospirillum diekertiae</name>
    <dbReference type="NCBI Taxonomy" id="1854492"/>
    <lineage>
        <taxon>Bacteria</taxon>
        <taxon>Pseudomonadati</taxon>
        <taxon>Campylobacterota</taxon>
        <taxon>Epsilonproteobacteria</taxon>
        <taxon>Campylobacterales</taxon>
        <taxon>Sulfurospirillaceae</taxon>
        <taxon>Sulfurospirillum</taxon>
    </lineage>
</organism>
<reference evidence="5" key="2">
    <citation type="submission" date="2017-09" db="EMBL/GenBank/DDBJ databases">
        <title>The complete genome of Sulfurospirillum sp. JPD-1.</title>
        <authorList>
            <person name="Goris T."/>
        </authorList>
    </citation>
    <scope>NUCLEOTIDE SEQUENCE [LARGE SCALE GENOMIC DNA]</scope>
    <source>
        <strain evidence="5">JPD-1</strain>
    </source>
</reference>
<evidence type="ECO:0000313" key="2">
    <source>
        <dbReference type="EMBL" id="ARU47893.1"/>
    </source>
</evidence>
<proteinExistence type="predicted"/>
<reference evidence="4" key="1">
    <citation type="submission" date="2017-05" db="EMBL/GenBank/DDBJ databases">
        <title>Dechlorination kinetics govern the competition between two new strains of the genus Sulfurospirillum.</title>
        <authorList>
            <person name="Buttet G.F."/>
            <person name="Murray A.M."/>
            <person name="Goris T."/>
            <person name="Burion M."/>
            <person name="Lin B."/>
            <person name="Rolle M."/>
            <person name="Maillard J."/>
        </authorList>
    </citation>
    <scope>NUCLEOTIDE SEQUENCE [LARGE SCALE GENOMIC DNA]</scope>
    <source>
        <strain evidence="4">SL2-1</strain>
    </source>
</reference>
<name>A0A1Y0HKY8_9BACT</name>
<dbReference type="EMBL" id="CP021416">
    <property type="protein sequence ID" value="ARU47893.1"/>
    <property type="molecule type" value="Genomic_DNA"/>
</dbReference>
<dbReference type="Proteomes" id="UP000217349">
    <property type="component" value="Chromosome"/>
</dbReference>
<dbReference type="GO" id="GO:0008948">
    <property type="term" value="F:oxaloacetate decarboxylase activity"/>
    <property type="evidence" value="ECO:0007669"/>
    <property type="project" value="UniProtKB-EC"/>
</dbReference>
<accession>A0A1Y0HKY8</accession>